<keyword evidence="2" id="KW-0732">Signal</keyword>
<sequence length="180" mass="19950">MFRLLTALILLIGSLWLPARAADTGWLSETSHPHVKVRLERDGERALLRVQLAEGWKTYWKSPGEGGIAPAIAWQGDPRVQWHWPTPTRFEVAGLPAQGYPGGCDLPPHGDQSGRTRRHPAPAQLQQRLRADRFSLHPGRGRPHRRRLRSPLCPSPEPGAAPPAQDGPGAKRIPPRRVAD</sequence>
<evidence type="ECO:0000256" key="2">
    <source>
        <dbReference type="SAM" id="SignalP"/>
    </source>
</evidence>
<reference evidence="4 5" key="1">
    <citation type="journal article" date="2013" name="Genome Announc.">
        <title>Draft Genome Sequence of the Aeromonas diversa Type Strain.</title>
        <authorList>
            <person name="Farfan M."/>
            <person name="Spataro N."/>
            <person name="Sanglas A."/>
            <person name="Albarral V."/>
            <person name="Loren J.G."/>
            <person name="Bosch E."/>
            <person name="Fuste M.C."/>
        </authorList>
    </citation>
    <scope>NUCLEOTIDE SEQUENCE [LARGE SCALE GENOMIC DNA]</scope>
    <source>
        <strain evidence="4 5">2478-85</strain>
    </source>
</reference>
<dbReference type="Pfam" id="PF11412">
    <property type="entry name" value="DsbD_N"/>
    <property type="match status" value="1"/>
</dbReference>
<feature type="chain" id="PRO_5004154396" evidence="2">
    <location>
        <begin position="22"/>
        <end position="180"/>
    </location>
</feature>
<dbReference type="eggNOG" id="COG4233">
    <property type="taxonomic scope" value="Bacteria"/>
</dbReference>
<accession>N9VET9</accession>
<feature type="domain" description="Thiol:disulfide interchange protein DsbD N-terminal" evidence="3">
    <location>
        <begin position="35"/>
        <end position="107"/>
    </location>
</feature>
<gene>
    <name evidence="4" type="ORF">G114_01869</name>
</gene>
<dbReference type="EMBL" id="APVG01000002">
    <property type="protein sequence ID" value="ENY73762.1"/>
    <property type="molecule type" value="Genomic_DNA"/>
</dbReference>
<feature type="compositionally biased region" description="Basic residues" evidence="1">
    <location>
        <begin position="139"/>
        <end position="149"/>
    </location>
</feature>
<dbReference type="InterPro" id="IPR028250">
    <property type="entry name" value="DsbDN"/>
</dbReference>
<name>N9VET9_9GAMM</name>
<protein>
    <submittedName>
        <fullName evidence="4">Suppressor for copper-sensitivity B, membrane protein</fullName>
    </submittedName>
</protein>
<keyword evidence="5" id="KW-1185">Reference proteome</keyword>
<proteinExistence type="predicted"/>
<evidence type="ECO:0000313" key="5">
    <source>
        <dbReference type="Proteomes" id="UP000023775"/>
    </source>
</evidence>
<evidence type="ECO:0000313" key="4">
    <source>
        <dbReference type="EMBL" id="ENY73762.1"/>
    </source>
</evidence>
<feature type="region of interest" description="Disordered" evidence="1">
    <location>
        <begin position="93"/>
        <end position="180"/>
    </location>
</feature>
<feature type="signal peptide" evidence="2">
    <location>
        <begin position="1"/>
        <end position="21"/>
    </location>
</feature>
<comment type="caution">
    <text evidence="4">The sequence shown here is derived from an EMBL/GenBank/DDBJ whole genome shotgun (WGS) entry which is preliminary data.</text>
</comment>
<dbReference type="Proteomes" id="UP000023775">
    <property type="component" value="Unassembled WGS sequence"/>
</dbReference>
<organism evidence="4 5">
    <name type="scientific">Aeromonas diversa CDC 2478-85</name>
    <dbReference type="NCBI Taxonomy" id="1268237"/>
    <lineage>
        <taxon>Bacteria</taxon>
        <taxon>Pseudomonadati</taxon>
        <taxon>Pseudomonadota</taxon>
        <taxon>Gammaproteobacteria</taxon>
        <taxon>Aeromonadales</taxon>
        <taxon>Aeromonadaceae</taxon>
        <taxon>Aeromonas</taxon>
    </lineage>
</organism>
<dbReference type="AlphaFoldDB" id="N9VET9"/>
<evidence type="ECO:0000256" key="1">
    <source>
        <dbReference type="SAM" id="MobiDB-lite"/>
    </source>
</evidence>
<evidence type="ECO:0000259" key="3">
    <source>
        <dbReference type="Pfam" id="PF11412"/>
    </source>
</evidence>